<evidence type="ECO:0000256" key="6">
    <source>
        <dbReference type="PIRSR" id="PIRSR002417-50"/>
    </source>
</evidence>
<comment type="caution">
    <text evidence="9">The sequence shown here is derived from an EMBL/GenBank/DDBJ whole genome shotgun (WGS) entry which is preliminary data.</text>
</comment>
<dbReference type="GO" id="GO:0005615">
    <property type="term" value="C:extracellular space"/>
    <property type="evidence" value="ECO:0007669"/>
    <property type="project" value="InterPro"/>
</dbReference>
<keyword evidence="5" id="KW-0325">Glycoprotein</keyword>
<dbReference type="STRING" id="50429.A0A2B4RZW4"/>
<dbReference type="EMBL" id="LSMT01000262">
    <property type="protein sequence ID" value="PFX21782.1"/>
    <property type="molecule type" value="Genomic_DNA"/>
</dbReference>
<evidence type="ECO:0000256" key="3">
    <source>
        <dbReference type="ARBA" id="ARBA00022525"/>
    </source>
</evidence>
<organism evidence="9 10">
    <name type="scientific">Stylophora pistillata</name>
    <name type="common">Smooth cauliflower coral</name>
    <dbReference type="NCBI Taxonomy" id="50429"/>
    <lineage>
        <taxon>Eukaryota</taxon>
        <taxon>Metazoa</taxon>
        <taxon>Cnidaria</taxon>
        <taxon>Anthozoa</taxon>
        <taxon>Hexacorallia</taxon>
        <taxon>Scleractinia</taxon>
        <taxon>Astrocoeniina</taxon>
        <taxon>Pocilloporidae</taxon>
        <taxon>Stylophora</taxon>
    </lineage>
</organism>
<gene>
    <name evidence="9" type="primary">LBP</name>
    <name evidence="9" type="ORF">AWC38_SpisGene13706</name>
</gene>
<dbReference type="Gene3D" id="3.15.20.10">
    <property type="entry name" value="Bactericidal permeability-increasing protein, domain 2"/>
    <property type="match status" value="1"/>
</dbReference>
<proteinExistence type="inferred from homology"/>
<evidence type="ECO:0000259" key="7">
    <source>
        <dbReference type="SMART" id="SM00328"/>
    </source>
</evidence>
<feature type="disulfide bond" evidence="6">
    <location>
        <begin position="160"/>
        <end position="199"/>
    </location>
</feature>
<evidence type="ECO:0000256" key="5">
    <source>
        <dbReference type="ARBA" id="ARBA00023180"/>
    </source>
</evidence>
<name>A0A2B4RZW4_STYPI</name>
<feature type="domain" description="Lipid-binding serum glycoprotein C-terminal" evidence="8">
    <location>
        <begin position="272"/>
        <end position="477"/>
    </location>
</feature>
<evidence type="ECO:0000313" key="10">
    <source>
        <dbReference type="Proteomes" id="UP000225706"/>
    </source>
</evidence>
<evidence type="ECO:0000259" key="8">
    <source>
        <dbReference type="SMART" id="SM00329"/>
    </source>
</evidence>
<dbReference type="FunFam" id="3.15.10.10:FF:000001">
    <property type="entry name" value="phospholipid transfer protein-like"/>
    <property type="match status" value="1"/>
</dbReference>
<evidence type="ECO:0000256" key="1">
    <source>
        <dbReference type="ARBA" id="ARBA00004613"/>
    </source>
</evidence>
<dbReference type="AlphaFoldDB" id="A0A2B4RZW4"/>
<dbReference type="Pfam" id="PF01273">
    <property type="entry name" value="LBP_BPI_CETP"/>
    <property type="match status" value="1"/>
</dbReference>
<dbReference type="InterPro" id="IPR017942">
    <property type="entry name" value="Lipid-bd_serum_glycop_N"/>
</dbReference>
<dbReference type="SMART" id="SM00329">
    <property type="entry name" value="BPI2"/>
    <property type="match status" value="1"/>
</dbReference>
<dbReference type="Proteomes" id="UP000225706">
    <property type="component" value="Unassembled WGS sequence"/>
</dbReference>
<comment type="subcellular location">
    <subcellularLocation>
        <location evidence="1">Secreted</location>
    </subcellularLocation>
</comment>
<dbReference type="InterPro" id="IPR017943">
    <property type="entry name" value="Bactericidal_perm-incr_a/b_dom"/>
</dbReference>
<evidence type="ECO:0000256" key="2">
    <source>
        <dbReference type="ARBA" id="ARBA00007292"/>
    </source>
</evidence>
<protein>
    <submittedName>
        <fullName evidence="9">Lipopolysaccharide-binding protein</fullName>
    </submittedName>
</protein>
<sequence length="502" mass="54264">MKRNWKITIFTGFLALFAGLLITKANPGIRLRFTDKGLQLVDTVAIQLLSKKVKTATIPDISGDADTPLGHISYSLSSVHFNSFSIPSSTFKTDPGVGLTLQISGAQVSVSGNWHYRKDHWPHVSDSGSFDLDASGIALSVSAKLGADSTGHPSIATSSCSSSIGDVNIHFHGGASWLYNLFDKYVAGKIKDTLQDKLCQEVSDVINNNAEKELSTLPVIKRLDKYALINYSLVSSPIFNESYLDVFIKGEFQSVTAPKEAPFSPVSLPADSESAKMAYVWLTDYVVNTAGLVYQDAGFLNETVTPSMLPPNFSYPLNTSTFKLIIPKLYLMYPNCLMKLVVHSTLRPTISTTSAGIALSMTGEVETYAQLKNGSFGYTFTMGLNISATVKIAVRQTNITGHVDTVKVKVNLIKSAIGDISINLKLLQFALDAFADQIIAKQLNKIGDVGFPLPVVDGVQLVNAEITSGKGFNLIETDVKYSPGKGAATDNRTQRGNKIVIV</sequence>
<keyword evidence="10" id="KW-1185">Reference proteome</keyword>
<feature type="domain" description="Lipid-binding serum glycoprotein N-terminal" evidence="7">
    <location>
        <begin position="32"/>
        <end position="257"/>
    </location>
</feature>
<evidence type="ECO:0000313" key="9">
    <source>
        <dbReference type="EMBL" id="PFX21782.1"/>
    </source>
</evidence>
<dbReference type="InterPro" id="IPR001124">
    <property type="entry name" value="Lipid-bd_serum_glycop_C"/>
</dbReference>
<dbReference type="PIRSF" id="PIRSF002417">
    <property type="entry name" value="Lipid_binding_protein"/>
    <property type="match status" value="1"/>
</dbReference>
<dbReference type="OrthoDB" id="10255543at2759"/>
<dbReference type="Pfam" id="PF02886">
    <property type="entry name" value="LBP_BPI_CETP_C"/>
    <property type="match status" value="1"/>
</dbReference>
<accession>A0A2B4RZW4</accession>
<dbReference type="SMART" id="SM00328">
    <property type="entry name" value="BPI1"/>
    <property type="match status" value="1"/>
</dbReference>
<dbReference type="InterPro" id="IPR032942">
    <property type="entry name" value="BPI/LBP/Plunc"/>
</dbReference>
<evidence type="ECO:0000256" key="4">
    <source>
        <dbReference type="ARBA" id="ARBA00023157"/>
    </source>
</evidence>
<dbReference type="PANTHER" id="PTHR10504:SF131">
    <property type="entry name" value="BPI2 DOMAIN-CONTAINING PROTEIN"/>
    <property type="match status" value="1"/>
</dbReference>
<dbReference type="Gene3D" id="3.15.10.10">
    <property type="entry name" value="Bactericidal permeability-increasing protein, domain 1"/>
    <property type="match status" value="1"/>
</dbReference>
<comment type="similarity">
    <text evidence="2">Belongs to the BPI/LBP/Plunc superfamily. BPI/LBP family.</text>
</comment>
<dbReference type="SUPFAM" id="SSF55394">
    <property type="entry name" value="Bactericidal permeability-increasing protein, BPI"/>
    <property type="match status" value="2"/>
</dbReference>
<dbReference type="PANTHER" id="PTHR10504">
    <property type="entry name" value="BACTERICIDAL PERMEABILITY-INCREASING BPI PROTEIN-RELATED"/>
    <property type="match status" value="1"/>
</dbReference>
<dbReference type="GO" id="GO:0008289">
    <property type="term" value="F:lipid binding"/>
    <property type="evidence" value="ECO:0007669"/>
    <property type="project" value="InterPro"/>
</dbReference>
<dbReference type="FunFam" id="3.15.20.10:FF:000001">
    <property type="entry name" value="Phospholipid transfer protein"/>
    <property type="match status" value="1"/>
</dbReference>
<dbReference type="InterPro" id="IPR030675">
    <property type="entry name" value="BPI/LBP"/>
</dbReference>
<keyword evidence="4 6" id="KW-1015">Disulfide bond</keyword>
<keyword evidence="3" id="KW-0964">Secreted</keyword>
<reference evidence="10" key="1">
    <citation type="journal article" date="2017" name="bioRxiv">
        <title>Comparative analysis of the genomes of Stylophora pistillata and Acropora digitifera provides evidence for extensive differences between species of corals.</title>
        <authorList>
            <person name="Voolstra C.R."/>
            <person name="Li Y."/>
            <person name="Liew Y.J."/>
            <person name="Baumgarten S."/>
            <person name="Zoccola D."/>
            <person name="Flot J.-F."/>
            <person name="Tambutte S."/>
            <person name="Allemand D."/>
            <person name="Aranda M."/>
        </authorList>
    </citation>
    <scope>NUCLEOTIDE SEQUENCE [LARGE SCALE GENOMIC DNA]</scope>
</reference>